<evidence type="ECO:0000256" key="1">
    <source>
        <dbReference type="ARBA" id="ARBA00004442"/>
    </source>
</evidence>
<dbReference type="EMBL" id="FUZF01000005">
    <property type="protein sequence ID" value="SKB63597.1"/>
    <property type="molecule type" value="Genomic_DNA"/>
</dbReference>
<dbReference type="Pfam" id="PF02321">
    <property type="entry name" value="OEP"/>
    <property type="match status" value="2"/>
</dbReference>
<dbReference type="PANTHER" id="PTHR30026">
    <property type="entry name" value="OUTER MEMBRANE PROTEIN TOLC"/>
    <property type="match status" value="1"/>
</dbReference>
<evidence type="ECO:0000256" key="3">
    <source>
        <dbReference type="ARBA" id="ARBA00022448"/>
    </source>
</evidence>
<dbReference type="Proteomes" id="UP000190150">
    <property type="component" value="Unassembled WGS sequence"/>
</dbReference>
<dbReference type="GO" id="GO:0015288">
    <property type="term" value="F:porin activity"/>
    <property type="evidence" value="ECO:0007669"/>
    <property type="project" value="TreeGrafter"/>
</dbReference>
<keyword evidence="3" id="KW-0813">Transport</keyword>
<dbReference type="InterPro" id="IPR003423">
    <property type="entry name" value="OMP_efflux"/>
</dbReference>
<evidence type="ECO:0000256" key="5">
    <source>
        <dbReference type="ARBA" id="ARBA00022692"/>
    </source>
</evidence>
<evidence type="ECO:0000313" key="9">
    <source>
        <dbReference type="Proteomes" id="UP000190150"/>
    </source>
</evidence>
<evidence type="ECO:0000256" key="6">
    <source>
        <dbReference type="ARBA" id="ARBA00023136"/>
    </source>
</evidence>
<comment type="subcellular location">
    <subcellularLocation>
        <location evidence="1">Cell outer membrane</location>
    </subcellularLocation>
</comment>
<gene>
    <name evidence="8" type="ORF">SAMN05660841_01578</name>
</gene>
<reference evidence="9" key="1">
    <citation type="submission" date="2017-02" db="EMBL/GenBank/DDBJ databases">
        <authorList>
            <person name="Varghese N."/>
            <person name="Submissions S."/>
        </authorList>
    </citation>
    <scope>NUCLEOTIDE SEQUENCE [LARGE SCALE GENOMIC DNA]</scope>
    <source>
        <strain evidence="9">DSM 24091</strain>
    </source>
</reference>
<dbReference type="PANTHER" id="PTHR30026:SF20">
    <property type="entry name" value="OUTER MEMBRANE PROTEIN TOLC"/>
    <property type="match status" value="1"/>
</dbReference>
<evidence type="ECO:0000256" key="4">
    <source>
        <dbReference type="ARBA" id="ARBA00022452"/>
    </source>
</evidence>
<comment type="similarity">
    <text evidence="2">Belongs to the outer membrane factor (OMF) (TC 1.B.17) family.</text>
</comment>
<name>A0A1T5CW52_9SPHI</name>
<dbReference type="GO" id="GO:0015562">
    <property type="term" value="F:efflux transmembrane transporter activity"/>
    <property type="evidence" value="ECO:0007669"/>
    <property type="project" value="InterPro"/>
</dbReference>
<keyword evidence="7" id="KW-0998">Cell outer membrane</keyword>
<dbReference type="GO" id="GO:1990281">
    <property type="term" value="C:efflux pump complex"/>
    <property type="evidence" value="ECO:0007669"/>
    <property type="project" value="TreeGrafter"/>
</dbReference>
<dbReference type="InterPro" id="IPR051906">
    <property type="entry name" value="TolC-like"/>
</dbReference>
<accession>A0A1T5CW52</accession>
<evidence type="ECO:0000313" key="8">
    <source>
        <dbReference type="EMBL" id="SKB63597.1"/>
    </source>
</evidence>
<keyword evidence="5" id="KW-0812">Transmembrane</keyword>
<dbReference type="SUPFAM" id="SSF56954">
    <property type="entry name" value="Outer membrane efflux proteins (OEP)"/>
    <property type="match status" value="1"/>
</dbReference>
<dbReference type="STRING" id="1513896.SAMN05660841_01578"/>
<organism evidence="8 9">
    <name type="scientific">Sphingobacterium nematocida</name>
    <dbReference type="NCBI Taxonomy" id="1513896"/>
    <lineage>
        <taxon>Bacteria</taxon>
        <taxon>Pseudomonadati</taxon>
        <taxon>Bacteroidota</taxon>
        <taxon>Sphingobacteriia</taxon>
        <taxon>Sphingobacteriales</taxon>
        <taxon>Sphingobacteriaceae</taxon>
        <taxon>Sphingobacterium</taxon>
    </lineage>
</organism>
<evidence type="ECO:0000256" key="2">
    <source>
        <dbReference type="ARBA" id="ARBA00007613"/>
    </source>
</evidence>
<protein>
    <submittedName>
        <fullName evidence="8">Outer membrane protein TolC</fullName>
    </submittedName>
</protein>
<dbReference type="Gene3D" id="1.20.1600.10">
    <property type="entry name" value="Outer membrane efflux proteins (OEP)"/>
    <property type="match status" value="1"/>
</dbReference>
<evidence type="ECO:0000256" key="7">
    <source>
        <dbReference type="ARBA" id="ARBA00023237"/>
    </source>
</evidence>
<sequence length="439" mass="48766">MNSMKLVVLVFTTWIGAVLPGFGQDLLTIKEAVEIALSNNYDIKLSRNELEVAAENVTYGNAGMLPSVTGNFSQNNSIQNSKQTQNDGSTRALDNAKNNNMTYGVSLGWTIFDGLGMFSRYESLRELEKLGGIQVKRTVVSMVSDVIRTYYSIVEQQNLLMAIDSSILISKERLRTAENRFSIGKASRLEVLNVQVNLNEDESTRLRQMEVVKNLKVALNGLLARSLSLDFAVVTEVKIDQSMVLENLLDQAKVHNPDLIGVSISKRLAELEVKNVKAARYPTVRLNGGYNFSESESSLGFVAQSNSRGLNYGVSASLNIFDGFNQRRNERVAKLRVDNAELAVEQQRVAVETAITQAFHSYQTNLALVNIEEGNERIAKQNLSITLDKFRIGSISAVEFRDAQQNYIDAVTRFNTAKTQAKLSEAMLKELVGAIDFVR</sequence>
<proteinExistence type="inferred from homology"/>
<keyword evidence="6" id="KW-0472">Membrane</keyword>
<dbReference type="GO" id="GO:0009279">
    <property type="term" value="C:cell outer membrane"/>
    <property type="evidence" value="ECO:0007669"/>
    <property type="project" value="UniProtKB-SubCell"/>
</dbReference>
<dbReference type="AlphaFoldDB" id="A0A1T5CW52"/>
<keyword evidence="9" id="KW-1185">Reference proteome</keyword>
<keyword evidence="4" id="KW-1134">Transmembrane beta strand</keyword>